<dbReference type="InterPro" id="IPR013823">
    <property type="entry name" value="Ribosomal_bL12_C"/>
</dbReference>
<proteinExistence type="inferred from homology"/>
<evidence type="ECO:0000256" key="2">
    <source>
        <dbReference type="ARBA" id="ARBA00022980"/>
    </source>
</evidence>
<evidence type="ECO:0000256" key="1">
    <source>
        <dbReference type="ARBA" id="ARBA00007197"/>
    </source>
</evidence>
<name>A0ABV7M813_9GAMM</name>
<evidence type="ECO:0000256" key="5">
    <source>
        <dbReference type="SAM" id="MobiDB-lite"/>
    </source>
</evidence>
<dbReference type="SUPFAM" id="SSF48300">
    <property type="entry name" value="Ribosomal protein L7/12, oligomerisation (N-terminal) domain"/>
    <property type="match status" value="1"/>
</dbReference>
<evidence type="ECO:0000259" key="6">
    <source>
        <dbReference type="Pfam" id="PF00542"/>
    </source>
</evidence>
<dbReference type="GO" id="GO:0005840">
    <property type="term" value="C:ribosome"/>
    <property type="evidence" value="ECO:0007669"/>
    <property type="project" value="UniProtKB-KW"/>
</dbReference>
<dbReference type="RefSeq" id="WP_019020550.1">
    <property type="nucleotide sequence ID" value="NZ_BMXD01000004.1"/>
</dbReference>
<dbReference type="CDD" id="cd00387">
    <property type="entry name" value="Ribosomal_L7_L12"/>
    <property type="match status" value="1"/>
</dbReference>
<dbReference type="Gene3D" id="3.30.1390.10">
    <property type="match status" value="1"/>
</dbReference>
<dbReference type="EMBL" id="JBHRUH010000050">
    <property type="protein sequence ID" value="MFC3294610.1"/>
    <property type="molecule type" value="Genomic_DNA"/>
</dbReference>
<evidence type="ECO:0000256" key="3">
    <source>
        <dbReference type="ARBA" id="ARBA00023274"/>
    </source>
</evidence>
<protein>
    <recommendedName>
        <fullName evidence="4">Large ribosomal subunit protein bL12</fullName>
    </recommendedName>
</protein>
<gene>
    <name evidence="4 8" type="primary">rplL</name>
    <name evidence="8" type="ORF">ACFOEI_21515</name>
</gene>
<comment type="similarity">
    <text evidence="1 4">Belongs to the bacterial ribosomal protein bL12 family.</text>
</comment>
<keyword evidence="9" id="KW-1185">Reference proteome</keyword>
<dbReference type="PANTHER" id="PTHR45987">
    <property type="entry name" value="39S RIBOSOMAL PROTEIN L12"/>
    <property type="match status" value="1"/>
</dbReference>
<dbReference type="PANTHER" id="PTHR45987:SF4">
    <property type="entry name" value="LARGE RIBOSOMAL SUBUNIT PROTEIN BL12M"/>
    <property type="match status" value="1"/>
</dbReference>
<dbReference type="InterPro" id="IPR008932">
    <property type="entry name" value="Ribosomal_bL12_oligo"/>
</dbReference>
<dbReference type="InterPro" id="IPR014719">
    <property type="entry name" value="Ribosomal_bL12_C/ClpS-like"/>
</dbReference>
<feature type="domain" description="Large ribosomal subunit protein bL12 oligomerization" evidence="7">
    <location>
        <begin position="4"/>
        <end position="51"/>
    </location>
</feature>
<comment type="caution">
    <text evidence="8">The sequence shown here is derived from an EMBL/GenBank/DDBJ whole genome shotgun (WGS) entry which is preliminary data.</text>
</comment>
<feature type="domain" description="Large ribosomal subunit protein bL12 C-terminal" evidence="6">
    <location>
        <begin position="58"/>
        <end position="124"/>
    </location>
</feature>
<organism evidence="8 9">
    <name type="scientific">Modicisalibacter luteus</name>
    <dbReference type="NCBI Taxonomy" id="453962"/>
    <lineage>
        <taxon>Bacteria</taxon>
        <taxon>Pseudomonadati</taxon>
        <taxon>Pseudomonadota</taxon>
        <taxon>Gammaproteobacteria</taxon>
        <taxon>Oceanospirillales</taxon>
        <taxon>Halomonadaceae</taxon>
        <taxon>Modicisalibacter</taxon>
    </lineage>
</organism>
<evidence type="ECO:0000313" key="8">
    <source>
        <dbReference type="EMBL" id="MFC3294610.1"/>
    </source>
</evidence>
<comment type="function">
    <text evidence="4">Forms part of the ribosomal stalk which helps the ribosome interact with GTP-bound translation factors. Is thus essential for accurate translation.</text>
</comment>
<dbReference type="InterPro" id="IPR000206">
    <property type="entry name" value="Ribosomal_bL12"/>
</dbReference>
<dbReference type="SUPFAM" id="SSF54736">
    <property type="entry name" value="ClpS-like"/>
    <property type="match status" value="1"/>
</dbReference>
<feature type="compositionally biased region" description="Basic and acidic residues" evidence="5">
    <location>
        <begin position="102"/>
        <end position="116"/>
    </location>
</feature>
<sequence>MALTKEDIINAVADMSVMEVVELIEAMEEKFGVSAAAAVVAGPGAGGDAAAAEEQTEFDLVLTAAGDKKVNVIKVVREITGLGLKEAKGAVDGAPATIKEAMSKDDAEEAKKKLEEAGASVELK</sequence>
<dbReference type="NCBIfam" id="TIGR00855">
    <property type="entry name" value="L12"/>
    <property type="match status" value="1"/>
</dbReference>
<accession>A0ABV7M813</accession>
<dbReference type="InterPro" id="IPR036235">
    <property type="entry name" value="Ribosomal_bL12_oligo_N_sf"/>
</dbReference>
<evidence type="ECO:0000256" key="4">
    <source>
        <dbReference type="HAMAP-Rule" id="MF_00368"/>
    </source>
</evidence>
<evidence type="ECO:0000313" key="9">
    <source>
        <dbReference type="Proteomes" id="UP001595640"/>
    </source>
</evidence>
<dbReference type="Pfam" id="PF00542">
    <property type="entry name" value="Ribosomal_L12"/>
    <property type="match status" value="1"/>
</dbReference>
<reference evidence="9" key="1">
    <citation type="journal article" date="2019" name="Int. J. Syst. Evol. Microbiol.">
        <title>The Global Catalogue of Microorganisms (GCM) 10K type strain sequencing project: providing services to taxonomists for standard genome sequencing and annotation.</title>
        <authorList>
            <consortium name="The Broad Institute Genomics Platform"/>
            <consortium name="The Broad Institute Genome Sequencing Center for Infectious Disease"/>
            <person name="Wu L."/>
            <person name="Ma J."/>
        </authorList>
    </citation>
    <scope>NUCLEOTIDE SEQUENCE [LARGE SCALE GENOMIC DNA]</scope>
    <source>
        <strain evidence="9">KCTC 12847</strain>
    </source>
</reference>
<keyword evidence="3 4" id="KW-0687">Ribonucleoprotein</keyword>
<evidence type="ECO:0000259" key="7">
    <source>
        <dbReference type="Pfam" id="PF16320"/>
    </source>
</evidence>
<keyword evidence="2 4" id="KW-0689">Ribosomal protein</keyword>
<feature type="region of interest" description="Disordered" evidence="5">
    <location>
        <begin position="102"/>
        <end position="124"/>
    </location>
</feature>
<dbReference type="Gene3D" id="1.20.5.710">
    <property type="entry name" value="Single helix bin"/>
    <property type="match status" value="1"/>
</dbReference>
<comment type="subunit">
    <text evidence="4">Homodimer. Part of the ribosomal stalk of the 50S ribosomal subunit. Forms a multimeric L10(L12)X complex, where L10 forms an elongated spine to which 2 to 4 L12 dimers bind in a sequential fashion. Binds GTP-bound translation factors.</text>
</comment>
<dbReference type="Proteomes" id="UP001595640">
    <property type="component" value="Unassembled WGS sequence"/>
</dbReference>
<dbReference type="HAMAP" id="MF_00368">
    <property type="entry name" value="Ribosomal_bL12"/>
    <property type="match status" value="1"/>
</dbReference>
<dbReference type="Pfam" id="PF16320">
    <property type="entry name" value="Ribosomal_L12_N"/>
    <property type="match status" value="1"/>
</dbReference>